<organism evidence="1 2">
    <name type="scientific">Thalassospira profundimaris</name>
    <dbReference type="NCBI Taxonomy" id="502049"/>
    <lineage>
        <taxon>Bacteria</taxon>
        <taxon>Pseudomonadati</taxon>
        <taxon>Pseudomonadota</taxon>
        <taxon>Alphaproteobacteria</taxon>
        <taxon>Rhodospirillales</taxon>
        <taxon>Thalassospiraceae</taxon>
        <taxon>Thalassospira</taxon>
    </lineage>
</organism>
<accession>A0A367WB30</accession>
<gene>
    <name evidence="1" type="ORF">TH25_25625</name>
</gene>
<evidence type="ECO:0000313" key="1">
    <source>
        <dbReference type="EMBL" id="RCK37742.1"/>
    </source>
</evidence>
<dbReference type="InterPro" id="IPR012340">
    <property type="entry name" value="NA-bd_OB-fold"/>
</dbReference>
<name>A0A367WB30_9PROT</name>
<feature type="non-terminal residue" evidence="1">
    <location>
        <position position="1"/>
    </location>
</feature>
<sequence length="43" mass="4727">FPPRQIGPFMSEVLCLGFSDGTADKGIVLIRPEQKVPNGERLL</sequence>
<reference evidence="1 2" key="1">
    <citation type="submission" date="2014-07" db="EMBL/GenBank/DDBJ databases">
        <title>Draft genome sequence of Thalassospira profundimaris S25-3-2.</title>
        <authorList>
            <person name="Lai Q."/>
            <person name="Shao Z."/>
        </authorList>
    </citation>
    <scope>NUCLEOTIDE SEQUENCE [LARGE SCALE GENOMIC DNA]</scope>
    <source>
        <strain evidence="1 2">S25-3-2</strain>
    </source>
</reference>
<dbReference type="Gene3D" id="2.40.50.140">
    <property type="entry name" value="Nucleic acid-binding proteins"/>
    <property type="match status" value="1"/>
</dbReference>
<dbReference type="SUPFAM" id="SSF50249">
    <property type="entry name" value="Nucleic acid-binding proteins"/>
    <property type="match status" value="1"/>
</dbReference>
<dbReference type="AlphaFoldDB" id="A0A367WB30"/>
<proteinExistence type="predicted"/>
<dbReference type="EMBL" id="JPWH01000072">
    <property type="protein sequence ID" value="RCK37742.1"/>
    <property type="molecule type" value="Genomic_DNA"/>
</dbReference>
<evidence type="ECO:0000313" key="2">
    <source>
        <dbReference type="Proteomes" id="UP000252517"/>
    </source>
</evidence>
<comment type="caution">
    <text evidence="1">The sequence shown here is derived from an EMBL/GenBank/DDBJ whole genome shotgun (WGS) entry which is preliminary data.</text>
</comment>
<protein>
    <submittedName>
        <fullName evidence="1">tRNA-binding protein</fullName>
    </submittedName>
</protein>
<dbReference type="Proteomes" id="UP000252517">
    <property type="component" value="Unassembled WGS sequence"/>
</dbReference>